<gene>
    <name evidence="5" type="ORF">E6C70_10030</name>
</gene>
<dbReference type="FunFam" id="3.90.550.10:FF:000122">
    <property type="entry name" value="Dolichol-phosphate mannosyltransferase subunit 1"/>
    <property type="match status" value="1"/>
</dbReference>
<dbReference type="PANTHER" id="PTHR43398:SF1">
    <property type="entry name" value="DOLICHOL-PHOSPHATE MANNOSYLTRANSFERASE SUBUNIT 1"/>
    <property type="match status" value="1"/>
</dbReference>
<name>A0A4S4FWY0_9MICO</name>
<dbReference type="CDD" id="cd06442">
    <property type="entry name" value="DPM1_like"/>
    <property type="match status" value="1"/>
</dbReference>
<keyword evidence="2" id="KW-0328">Glycosyltransferase</keyword>
<organism evidence="5 6">
    <name type="scientific">Orlajensenia flava</name>
    <dbReference type="NCBI Taxonomy" id="2565934"/>
    <lineage>
        <taxon>Bacteria</taxon>
        <taxon>Bacillati</taxon>
        <taxon>Actinomycetota</taxon>
        <taxon>Actinomycetes</taxon>
        <taxon>Micrococcales</taxon>
        <taxon>Microbacteriaceae</taxon>
        <taxon>Orlajensenia</taxon>
    </lineage>
</organism>
<reference evidence="5 6" key="1">
    <citation type="submission" date="2019-04" db="EMBL/GenBank/DDBJ databases">
        <authorList>
            <person name="Jiang L."/>
        </authorList>
    </citation>
    <scope>NUCLEOTIDE SEQUENCE [LARGE SCALE GENOMIC DNA]</scope>
    <source>
        <strain evidence="5 6">YIM 131861</strain>
    </source>
</reference>
<feature type="domain" description="Glycosyltransferase 2-like" evidence="4">
    <location>
        <begin position="5"/>
        <end position="166"/>
    </location>
</feature>
<dbReference type="OrthoDB" id="9810303at2"/>
<evidence type="ECO:0000256" key="2">
    <source>
        <dbReference type="ARBA" id="ARBA00022676"/>
    </source>
</evidence>
<keyword evidence="6" id="KW-1185">Reference proteome</keyword>
<dbReference type="InterPro" id="IPR039528">
    <property type="entry name" value="DPM1-like"/>
</dbReference>
<dbReference type="Proteomes" id="UP000307380">
    <property type="component" value="Unassembled WGS sequence"/>
</dbReference>
<dbReference type="GO" id="GO:0016020">
    <property type="term" value="C:membrane"/>
    <property type="evidence" value="ECO:0007669"/>
    <property type="project" value="GOC"/>
</dbReference>
<dbReference type="InterPro" id="IPR001173">
    <property type="entry name" value="Glyco_trans_2-like"/>
</dbReference>
<protein>
    <submittedName>
        <fullName evidence="5">Polyprenol monophosphomannose synthase</fullName>
    </submittedName>
</protein>
<proteinExistence type="inferred from homology"/>
<keyword evidence="3" id="KW-0808">Transferase</keyword>
<evidence type="ECO:0000259" key="4">
    <source>
        <dbReference type="Pfam" id="PF00535"/>
    </source>
</evidence>
<comment type="similarity">
    <text evidence="1">Belongs to the glycosyltransferase 2 family.</text>
</comment>
<evidence type="ECO:0000256" key="1">
    <source>
        <dbReference type="ARBA" id="ARBA00006739"/>
    </source>
</evidence>
<evidence type="ECO:0000313" key="5">
    <source>
        <dbReference type="EMBL" id="THG34146.1"/>
    </source>
</evidence>
<dbReference type="RefSeq" id="WP_136424419.1">
    <property type="nucleotide sequence ID" value="NZ_SSSN01000006.1"/>
</dbReference>
<accession>A0A4S4FWY0</accession>
<dbReference type="Pfam" id="PF00535">
    <property type="entry name" value="Glycos_transf_2"/>
    <property type="match status" value="1"/>
</dbReference>
<dbReference type="PANTHER" id="PTHR43398">
    <property type="entry name" value="DOLICHOL-PHOSPHATE MANNOSYLTRANSFERASE SUBUNIT 1"/>
    <property type="match status" value="1"/>
</dbReference>
<dbReference type="GO" id="GO:0004582">
    <property type="term" value="F:dolichyl-phosphate beta-D-mannosyltransferase activity"/>
    <property type="evidence" value="ECO:0007669"/>
    <property type="project" value="InterPro"/>
</dbReference>
<dbReference type="Gene3D" id="3.90.550.10">
    <property type="entry name" value="Spore Coat Polysaccharide Biosynthesis Protein SpsA, Chain A"/>
    <property type="match status" value="1"/>
</dbReference>
<dbReference type="SUPFAM" id="SSF53448">
    <property type="entry name" value="Nucleotide-diphospho-sugar transferases"/>
    <property type="match status" value="1"/>
</dbReference>
<dbReference type="GO" id="GO:0009247">
    <property type="term" value="P:glycolipid biosynthetic process"/>
    <property type="evidence" value="ECO:0007669"/>
    <property type="project" value="TreeGrafter"/>
</dbReference>
<evidence type="ECO:0000313" key="6">
    <source>
        <dbReference type="Proteomes" id="UP000307380"/>
    </source>
</evidence>
<sequence length="252" mass="27517">MRTIVVIPTYNELENLPEIVARLRASVPSAHVLVVDDDSPDGTGDLADGLARRDSAVHVLHRTEKQGLGAAYRAGFAWALSGGYEVIVEMDADGSHRPEELPRLLDSLADADVAVGSRWVPGGRVIDWPLRRELLSRGGSLYARIALGLGQRDVTGGYRAYRASALIAAEYDTVESQGYCFQIEMLWRCVDAAQRIAEVPITFAERVHGTSKMSSRIVVEAMLRVSVWAITPLSPRRRQAVVTTPTGRVGVL</sequence>
<dbReference type="AlphaFoldDB" id="A0A4S4FWY0"/>
<evidence type="ECO:0000256" key="3">
    <source>
        <dbReference type="ARBA" id="ARBA00022679"/>
    </source>
</evidence>
<dbReference type="InterPro" id="IPR029044">
    <property type="entry name" value="Nucleotide-diphossugar_trans"/>
</dbReference>
<comment type="caution">
    <text evidence="5">The sequence shown here is derived from an EMBL/GenBank/DDBJ whole genome shotgun (WGS) entry which is preliminary data.</text>
</comment>
<dbReference type="EMBL" id="SSSN01000006">
    <property type="protein sequence ID" value="THG34146.1"/>
    <property type="molecule type" value="Genomic_DNA"/>
</dbReference>